<keyword evidence="5" id="KW-0125">Carotenoid biosynthesis</keyword>
<evidence type="ECO:0000313" key="12">
    <source>
        <dbReference type="EMBL" id="OIQ55516.1"/>
    </source>
</evidence>
<dbReference type="EMBL" id="MDDC01000025">
    <property type="protein sequence ID" value="OIQ55516.1"/>
    <property type="molecule type" value="Genomic_DNA"/>
</dbReference>
<evidence type="ECO:0000259" key="11">
    <source>
        <dbReference type="Pfam" id="PF00535"/>
    </source>
</evidence>
<keyword evidence="2" id="KW-1003">Cell membrane</keyword>
<comment type="subcellular location">
    <subcellularLocation>
        <location evidence="1">Cell membrane</location>
    </subcellularLocation>
</comment>
<evidence type="ECO:0000256" key="2">
    <source>
        <dbReference type="ARBA" id="ARBA00022475"/>
    </source>
</evidence>
<name>A0A1J5NK39_NEOTH</name>
<feature type="domain" description="Glycosyltransferase 2-like" evidence="11">
    <location>
        <begin position="5"/>
        <end position="148"/>
    </location>
</feature>
<accession>A0A1J5NK39</accession>
<keyword evidence="3" id="KW-0328">Glycosyltransferase</keyword>
<protein>
    <recommendedName>
        <fullName evidence="10">4,4'-diaponeurosporenoate glycosyltransferase</fullName>
    </recommendedName>
</protein>
<evidence type="ECO:0000256" key="8">
    <source>
        <dbReference type="ARBA" id="ARBA00037904"/>
    </source>
</evidence>
<comment type="function">
    <text evidence="7">Catalyzes the glycosylation of 4,4'-diaponeurosporenoate, i.e. the esterification of glucose at the C1'' position with the carboxyl group of 4,4'-diaponeurosporenic acid, to form glycosyl-4,4'-diaponeurosporenoate. This is a step in the biosynthesis of staphyloxanthin, an orange pigment present in most staphylococci strains.</text>
</comment>
<dbReference type="Gene3D" id="3.90.550.10">
    <property type="entry name" value="Spore Coat Polysaccharide Biosynthesis Protein SpsA, Chain A"/>
    <property type="match status" value="1"/>
</dbReference>
<dbReference type="Pfam" id="PF00535">
    <property type="entry name" value="Glycos_transf_2"/>
    <property type="match status" value="1"/>
</dbReference>
<gene>
    <name evidence="12" type="ORF">MOTE_23890</name>
</gene>
<dbReference type="GO" id="GO:0005886">
    <property type="term" value="C:plasma membrane"/>
    <property type="evidence" value="ECO:0007669"/>
    <property type="project" value="UniProtKB-SubCell"/>
</dbReference>
<reference evidence="12 13" key="1">
    <citation type="submission" date="2016-08" db="EMBL/GenBank/DDBJ databases">
        <title>Genome-based comparison of Moorella thermoacetic strains.</title>
        <authorList>
            <person name="Poehlein A."/>
            <person name="Bengelsdorf F.R."/>
            <person name="Esser C."/>
            <person name="Duerre P."/>
            <person name="Daniel R."/>
        </authorList>
    </citation>
    <scope>NUCLEOTIDE SEQUENCE [LARGE SCALE GENOMIC DNA]</scope>
    <source>
        <strain evidence="12 13">DSM 21394</strain>
    </source>
</reference>
<dbReference type="GO" id="GO:0016117">
    <property type="term" value="P:carotenoid biosynthetic process"/>
    <property type="evidence" value="ECO:0007669"/>
    <property type="project" value="UniProtKB-KW"/>
</dbReference>
<evidence type="ECO:0000256" key="7">
    <source>
        <dbReference type="ARBA" id="ARBA00037281"/>
    </source>
</evidence>
<comment type="pathway">
    <text evidence="8">Carotenoid biosynthesis; staphyloxanthin biosynthesis; staphyloxanthin from farnesyl diphosphate: step 4/5.</text>
</comment>
<evidence type="ECO:0000256" key="4">
    <source>
        <dbReference type="ARBA" id="ARBA00022679"/>
    </source>
</evidence>
<dbReference type="PANTHER" id="PTHR43646">
    <property type="entry name" value="GLYCOSYLTRANSFERASE"/>
    <property type="match status" value="1"/>
</dbReference>
<evidence type="ECO:0000256" key="5">
    <source>
        <dbReference type="ARBA" id="ARBA00022746"/>
    </source>
</evidence>
<dbReference type="PANTHER" id="PTHR43646:SF2">
    <property type="entry name" value="GLYCOSYLTRANSFERASE 2-LIKE DOMAIN-CONTAINING PROTEIN"/>
    <property type="match status" value="1"/>
</dbReference>
<evidence type="ECO:0000256" key="10">
    <source>
        <dbReference type="ARBA" id="ARBA00040345"/>
    </source>
</evidence>
<dbReference type="InterPro" id="IPR029044">
    <property type="entry name" value="Nucleotide-diphossugar_trans"/>
</dbReference>
<comment type="caution">
    <text evidence="12">The sequence shown here is derived from an EMBL/GenBank/DDBJ whole genome shotgun (WGS) entry which is preliminary data.</text>
</comment>
<dbReference type="Proteomes" id="UP000182811">
    <property type="component" value="Unassembled WGS sequence"/>
</dbReference>
<evidence type="ECO:0000313" key="13">
    <source>
        <dbReference type="Proteomes" id="UP000182811"/>
    </source>
</evidence>
<keyword evidence="4 12" id="KW-0808">Transferase</keyword>
<dbReference type="InterPro" id="IPR001173">
    <property type="entry name" value="Glyco_trans_2-like"/>
</dbReference>
<evidence type="ECO:0000256" key="1">
    <source>
        <dbReference type="ARBA" id="ARBA00004236"/>
    </source>
</evidence>
<comment type="similarity">
    <text evidence="9">Belongs to the glycosyltransferase 2 family. CrtQ subfamily.</text>
</comment>
<keyword evidence="6" id="KW-0472">Membrane</keyword>
<evidence type="ECO:0000256" key="6">
    <source>
        <dbReference type="ARBA" id="ARBA00023136"/>
    </source>
</evidence>
<dbReference type="AlphaFoldDB" id="A0A1J5NK39"/>
<evidence type="ECO:0000256" key="3">
    <source>
        <dbReference type="ARBA" id="ARBA00022676"/>
    </source>
</evidence>
<sequence length="231" mass="25807">MFPLTVVLPTKNEAHNIRNFLATLPDYVPLIVIDDSDDGTAAVVAEHRPQNTTILPAGGSVARKRQLGAEACCTPWLLSTDADILFPPGYFRRLEPYLEGDGFYGPKLSAGGYELYYRLFTAGQVCLTHLGIPAVSGSNMAVRKEVLQAVGGYNVNLTCNEDTDLALRLARAGFRLTWAPDLPVHNTDHRRLRRGMLWRLAHIMARGIIIYLNLYLPLPQRLVNSSWGYWR</sequence>
<dbReference type="GO" id="GO:0016757">
    <property type="term" value="F:glycosyltransferase activity"/>
    <property type="evidence" value="ECO:0007669"/>
    <property type="project" value="UniProtKB-KW"/>
</dbReference>
<organism evidence="12 13">
    <name type="scientific">Neomoorella thermoacetica</name>
    <name type="common">Clostridium thermoaceticum</name>
    <dbReference type="NCBI Taxonomy" id="1525"/>
    <lineage>
        <taxon>Bacteria</taxon>
        <taxon>Bacillati</taxon>
        <taxon>Bacillota</taxon>
        <taxon>Clostridia</taxon>
        <taxon>Neomoorellales</taxon>
        <taxon>Neomoorellaceae</taxon>
        <taxon>Neomoorella</taxon>
    </lineage>
</organism>
<evidence type="ECO:0000256" key="9">
    <source>
        <dbReference type="ARBA" id="ARBA00038120"/>
    </source>
</evidence>
<proteinExistence type="inferred from homology"/>
<dbReference type="SUPFAM" id="SSF53448">
    <property type="entry name" value="Nucleotide-diphospho-sugar transferases"/>
    <property type="match status" value="1"/>
</dbReference>